<name>A0A2J5HZ45_9EURO</name>
<feature type="compositionally biased region" description="Low complexity" evidence="1">
    <location>
        <begin position="31"/>
        <end position="46"/>
    </location>
</feature>
<keyword evidence="3" id="KW-1185">Reference proteome</keyword>
<feature type="compositionally biased region" description="Polar residues" evidence="1">
    <location>
        <begin position="177"/>
        <end position="216"/>
    </location>
</feature>
<reference evidence="3" key="1">
    <citation type="submission" date="2017-12" db="EMBL/GenBank/DDBJ databases">
        <authorList>
            <consortium name="DOE Joint Genome Institute"/>
            <person name="Mondo S.J."/>
            <person name="Kjaerbolling I."/>
            <person name="Vesth T.C."/>
            <person name="Frisvad J.C."/>
            <person name="Nybo J.L."/>
            <person name="Theobald S."/>
            <person name="Kuo A."/>
            <person name="Bowyer P."/>
            <person name="Matsuda Y."/>
            <person name="Lyhne E.K."/>
            <person name="Kogle M.E."/>
            <person name="Clum A."/>
            <person name="Lipzen A."/>
            <person name="Salamov A."/>
            <person name="Ngan C.Y."/>
            <person name="Daum C."/>
            <person name="Chiniquy J."/>
            <person name="Barry K."/>
            <person name="LaButti K."/>
            <person name="Haridas S."/>
            <person name="Simmons B.A."/>
            <person name="Magnuson J.K."/>
            <person name="Mortensen U.H."/>
            <person name="Larsen T.O."/>
            <person name="Grigoriev I.V."/>
            <person name="Baker S.E."/>
            <person name="Andersen M.R."/>
            <person name="Nordberg H.P."/>
            <person name="Cantor M.N."/>
            <person name="Hua S.X."/>
        </authorList>
    </citation>
    <scope>NUCLEOTIDE SEQUENCE [LARGE SCALE GENOMIC DNA]</scope>
    <source>
        <strain evidence="3">IBT 19404</strain>
    </source>
</reference>
<feature type="region of interest" description="Disordered" evidence="1">
    <location>
        <begin position="332"/>
        <end position="352"/>
    </location>
</feature>
<evidence type="ECO:0000313" key="3">
    <source>
        <dbReference type="Proteomes" id="UP000235023"/>
    </source>
</evidence>
<feature type="compositionally biased region" description="Polar residues" evidence="1">
    <location>
        <begin position="47"/>
        <end position="56"/>
    </location>
</feature>
<feature type="compositionally biased region" description="Pro residues" evidence="1">
    <location>
        <begin position="20"/>
        <end position="30"/>
    </location>
</feature>
<feature type="compositionally biased region" description="Low complexity" evidence="1">
    <location>
        <begin position="154"/>
        <end position="169"/>
    </location>
</feature>
<dbReference type="Proteomes" id="UP000235023">
    <property type="component" value="Unassembled WGS sequence"/>
</dbReference>
<organism evidence="2 3">
    <name type="scientific">Aspergillus taichungensis</name>
    <dbReference type="NCBI Taxonomy" id="482145"/>
    <lineage>
        <taxon>Eukaryota</taxon>
        <taxon>Fungi</taxon>
        <taxon>Dikarya</taxon>
        <taxon>Ascomycota</taxon>
        <taxon>Pezizomycotina</taxon>
        <taxon>Eurotiomycetes</taxon>
        <taxon>Eurotiomycetidae</taxon>
        <taxon>Eurotiales</taxon>
        <taxon>Aspergillaceae</taxon>
        <taxon>Aspergillus</taxon>
        <taxon>Aspergillus subgen. Circumdati</taxon>
    </lineage>
</organism>
<feature type="compositionally biased region" description="Basic and acidic residues" evidence="1">
    <location>
        <begin position="332"/>
        <end position="351"/>
    </location>
</feature>
<feature type="compositionally biased region" description="Basic and acidic residues" evidence="1">
    <location>
        <begin position="1"/>
        <end position="14"/>
    </location>
</feature>
<protein>
    <submittedName>
        <fullName evidence="2">Uncharacterized protein</fullName>
    </submittedName>
</protein>
<dbReference type="OrthoDB" id="5337545at2759"/>
<proteinExistence type="predicted"/>
<dbReference type="AlphaFoldDB" id="A0A2J5HZ45"/>
<feature type="compositionally biased region" description="Low complexity" evidence="1">
    <location>
        <begin position="77"/>
        <end position="98"/>
    </location>
</feature>
<feature type="compositionally biased region" description="Low complexity" evidence="1">
    <location>
        <begin position="105"/>
        <end position="123"/>
    </location>
</feature>
<evidence type="ECO:0000313" key="2">
    <source>
        <dbReference type="EMBL" id="PLN82755.1"/>
    </source>
</evidence>
<feature type="region of interest" description="Disordered" evidence="1">
    <location>
        <begin position="1"/>
        <end position="234"/>
    </location>
</feature>
<accession>A0A2J5HZ45</accession>
<gene>
    <name evidence="2" type="ORF">BDW42DRAFT_166037</name>
</gene>
<dbReference type="EMBL" id="KZ559524">
    <property type="protein sequence ID" value="PLN82755.1"/>
    <property type="molecule type" value="Genomic_DNA"/>
</dbReference>
<feature type="compositionally biased region" description="Polar residues" evidence="1">
    <location>
        <begin position="124"/>
        <end position="133"/>
    </location>
</feature>
<sequence length="364" mass="38770">MSDKPNNKKPEDPKNNTTNPPNPSDPPSNPPSNNNNNNSNNNGTPSLASRIQTSASGLARNALYGSGPSADTAQLLASGGSKPGASSSSSRPSAFAAAQQYQETSGPSSASAAASRDPAPAQSFRSPAQQQQGGFALPALSEDEFQRSYGDIFTSEAEAITTPSSSSSSKGKEKASTQFLQPHQDSTTPLHHNQPTQYHHNQQDGSDVLTLLTSPTFDPEFPATEAEPFEPIETDLSATLTDAERTTLDSFRRQHHQSSSQPATRITSHSLIPDIGSFLDTVPAAAQSDATQLRDAVLSGLPGAADWVALEEQYSDEVWGYLKPTLQAAAKELEEREERGDSARGEEDGPAVRRLKMVLMHMRG</sequence>
<evidence type="ECO:0000256" key="1">
    <source>
        <dbReference type="SAM" id="MobiDB-lite"/>
    </source>
</evidence>